<sequence length="144" mass="16517">MTDLLDREAPPPIRFLRAWLAPVAPNAGGIRGDDPLPFTLIQRYDGFENEHTDYGFYQFDHLAQAMDGKPAYTACEDYARECKRRMLYLRDRPWTEVTVPGWGVVTADKVRCVESPHHDPYGNTDVERFIARYAVDLRLVSVPS</sequence>
<evidence type="ECO:0000313" key="2">
    <source>
        <dbReference type="Proteomes" id="UP000187001"/>
    </source>
</evidence>
<proteinExistence type="predicted"/>
<dbReference type="RefSeq" id="WP_076207676.1">
    <property type="nucleotide sequence ID" value="NZ_MBER01000160.1"/>
</dbReference>
<dbReference type="AlphaFoldDB" id="A0ABD6QEG9"/>
<comment type="caution">
    <text evidence="1">The sequence shown here is derived from an EMBL/GenBank/DDBJ whole genome shotgun (WGS) entry which is preliminary data.</text>
</comment>
<name>A0ABD6QEG9_MYCFO</name>
<gene>
    <name evidence="1" type="ORF">A5742_12555</name>
</gene>
<evidence type="ECO:0008006" key="3">
    <source>
        <dbReference type="Google" id="ProtNLM"/>
    </source>
</evidence>
<dbReference type="EMBL" id="MBER01000160">
    <property type="protein sequence ID" value="OMC35494.1"/>
    <property type="molecule type" value="Genomic_DNA"/>
</dbReference>
<evidence type="ECO:0000313" key="1">
    <source>
        <dbReference type="EMBL" id="OMC35494.1"/>
    </source>
</evidence>
<dbReference type="Proteomes" id="UP000187001">
    <property type="component" value="Unassembled WGS sequence"/>
</dbReference>
<protein>
    <recommendedName>
        <fullName evidence="3">Tail terminator</fullName>
    </recommendedName>
</protein>
<organism evidence="1 2">
    <name type="scientific">Mycolicibacterium fortuitum</name>
    <name type="common">Mycobacterium fortuitum</name>
    <dbReference type="NCBI Taxonomy" id="1766"/>
    <lineage>
        <taxon>Bacteria</taxon>
        <taxon>Bacillati</taxon>
        <taxon>Actinomycetota</taxon>
        <taxon>Actinomycetes</taxon>
        <taxon>Mycobacteriales</taxon>
        <taxon>Mycobacteriaceae</taxon>
        <taxon>Mycolicibacterium</taxon>
    </lineage>
</organism>
<reference evidence="1 2" key="1">
    <citation type="submission" date="2016-07" db="EMBL/GenBank/DDBJ databases">
        <authorList>
            <person name="Sutton G."/>
            <person name="Brinkac L."/>
            <person name="Sanka R."/>
            <person name="Adams M."/>
            <person name="Lau E."/>
            <person name="Kumar A."/>
            <person name="Macaden R."/>
        </authorList>
    </citation>
    <scope>NUCLEOTIDE SEQUENCE [LARGE SCALE GENOMIC DNA]</scope>
    <source>
        <strain evidence="1 2">GA-0871</strain>
    </source>
</reference>
<accession>A0ABD6QEG9</accession>